<dbReference type="EMBL" id="LGTO01000007">
    <property type="protein sequence ID" value="KNE19648.1"/>
    <property type="molecule type" value="Genomic_DNA"/>
</dbReference>
<gene>
    <name evidence="2" type="ORF">AFK71_14410</name>
</gene>
<evidence type="ECO:0000313" key="2">
    <source>
        <dbReference type="EMBL" id="KNE19648.1"/>
    </source>
</evidence>
<evidence type="ECO:0000313" key="3">
    <source>
        <dbReference type="Proteomes" id="UP000036780"/>
    </source>
</evidence>
<name>A0A0L0QN28_VIRPA</name>
<dbReference type="AlphaFoldDB" id="A0A0L0QN28"/>
<sequence length="161" mass="18741">MRILFNHTDSAVTHPFSLSDFLAAFDENFITSHDWIFSDMEAYVQIDGEEVEDHIFYQERFCISGDELAYYITNSYILIVFGLVIAVKKGSVEIRKENYPKLLGNMEFWEIDYESSITNYVIEIGFFDSSYILVSSKSPALINKIQKKHPEFTEYQADNLD</sequence>
<keyword evidence="1" id="KW-0472">Membrane</keyword>
<keyword evidence="1" id="KW-0812">Transmembrane</keyword>
<keyword evidence="1" id="KW-1133">Transmembrane helix</keyword>
<accession>A0A0L0QN28</accession>
<comment type="caution">
    <text evidence="2">The sequence shown here is derived from an EMBL/GenBank/DDBJ whole genome shotgun (WGS) entry which is preliminary data.</text>
</comment>
<dbReference type="Proteomes" id="UP000036780">
    <property type="component" value="Unassembled WGS sequence"/>
</dbReference>
<keyword evidence="3" id="KW-1185">Reference proteome</keyword>
<dbReference type="GeneID" id="66871317"/>
<proteinExistence type="predicted"/>
<feature type="transmembrane region" description="Helical" evidence="1">
    <location>
        <begin position="68"/>
        <end position="87"/>
    </location>
</feature>
<dbReference type="RefSeq" id="WP_050352194.1">
    <property type="nucleotide sequence ID" value="NZ_BOSN01000002.1"/>
</dbReference>
<evidence type="ECO:0000256" key="1">
    <source>
        <dbReference type="SAM" id="Phobius"/>
    </source>
</evidence>
<reference evidence="3" key="1">
    <citation type="submission" date="2015-07" db="EMBL/GenBank/DDBJ databases">
        <title>Fjat-10053 dsm26.</title>
        <authorList>
            <person name="Liu B."/>
            <person name="Wang J."/>
            <person name="Zhu Y."/>
            <person name="Liu G."/>
            <person name="Chen Q."/>
            <person name="Chen Z."/>
            <person name="Lan J."/>
            <person name="Che J."/>
            <person name="Ge C."/>
            <person name="Shi H."/>
            <person name="Pan Z."/>
            <person name="Liu X."/>
        </authorList>
    </citation>
    <scope>NUCLEOTIDE SEQUENCE [LARGE SCALE GENOMIC DNA]</scope>
    <source>
        <strain evidence="3">DSM 26</strain>
    </source>
</reference>
<dbReference type="PATRIC" id="fig|1473.5.peg.1516"/>
<organism evidence="2 3">
    <name type="scientific">Virgibacillus pantothenticus</name>
    <dbReference type="NCBI Taxonomy" id="1473"/>
    <lineage>
        <taxon>Bacteria</taxon>
        <taxon>Bacillati</taxon>
        <taxon>Bacillota</taxon>
        <taxon>Bacilli</taxon>
        <taxon>Bacillales</taxon>
        <taxon>Bacillaceae</taxon>
        <taxon>Virgibacillus</taxon>
    </lineage>
</organism>
<protein>
    <submittedName>
        <fullName evidence="2">Uncharacterized protein</fullName>
    </submittedName>
</protein>
<dbReference type="OrthoDB" id="797474at2"/>